<dbReference type="AlphaFoldDB" id="A0A8S4QNI9"/>
<dbReference type="OrthoDB" id="6375801at2759"/>
<evidence type="ECO:0000313" key="2">
    <source>
        <dbReference type="Proteomes" id="UP000838756"/>
    </source>
</evidence>
<sequence length="253" mass="28853">MKLEENLDIFLKHEANIVHQYQTIKSLKDNLTEKDAVIHMDFSENYNTKYSSEVQSFHFGGSRTQISLHTVVLYTQGEIKCFATISENLNHNVPVIWAHLKPVMELLPTSIENVYFLSDGPVTQYRNKDMFFFLLCKLNEAYPNICDFTWNYHEAGHGKGAPDGIGGTCKRTADKIVALGTDIASIDDFATELNKYCPGIQIFVITEQEIDFQKKIMEDNRSNIKPFTGTLKVHQVRGSCLSNMLYMKSLSCF</sequence>
<keyword evidence="2" id="KW-1185">Reference proteome</keyword>
<feature type="non-terminal residue" evidence="1">
    <location>
        <position position="253"/>
    </location>
</feature>
<dbReference type="PANTHER" id="PTHR46601">
    <property type="entry name" value="ULP_PROTEASE DOMAIN-CONTAINING PROTEIN"/>
    <property type="match status" value="1"/>
</dbReference>
<organism evidence="1 2">
    <name type="scientific">Pararge aegeria aegeria</name>
    <dbReference type="NCBI Taxonomy" id="348720"/>
    <lineage>
        <taxon>Eukaryota</taxon>
        <taxon>Metazoa</taxon>
        <taxon>Ecdysozoa</taxon>
        <taxon>Arthropoda</taxon>
        <taxon>Hexapoda</taxon>
        <taxon>Insecta</taxon>
        <taxon>Pterygota</taxon>
        <taxon>Neoptera</taxon>
        <taxon>Endopterygota</taxon>
        <taxon>Lepidoptera</taxon>
        <taxon>Glossata</taxon>
        <taxon>Ditrysia</taxon>
        <taxon>Papilionoidea</taxon>
        <taxon>Nymphalidae</taxon>
        <taxon>Satyrinae</taxon>
        <taxon>Satyrini</taxon>
        <taxon>Parargina</taxon>
        <taxon>Pararge</taxon>
    </lineage>
</organism>
<dbReference type="Proteomes" id="UP000838756">
    <property type="component" value="Unassembled WGS sequence"/>
</dbReference>
<dbReference type="PANTHER" id="PTHR46601:SF1">
    <property type="entry name" value="ADF-H DOMAIN-CONTAINING PROTEIN"/>
    <property type="match status" value="1"/>
</dbReference>
<dbReference type="EMBL" id="CAKXAJ010017529">
    <property type="protein sequence ID" value="CAH2216930.1"/>
    <property type="molecule type" value="Genomic_DNA"/>
</dbReference>
<gene>
    <name evidence="1" type="primary">jg27462</name>
    <name evidence="1" type="ORF">PAEG_LOCUS4879</name>
</gene>
<name>A0A8S4QNI9_9NEOP</name>
<protein>
    <submittedName>
        <fullName evidence="1">Jg27462 protein</fullName>
    </submittedName>
</protein>
<accession>A0A8S4QNI9</accession>
<evidence type="ECO:0000313" key="1">
    <source>
        <dbReference type="EMBL" id="CAH2216930.1"/>
    </source>
</evidence>
<reference evidence="1" key="1">
    <citation type="submission" date="2022-03" db="EMBL/GenBank/DDBJ databases">
        <authorList>
            <person name="Lindestad O."/>
        </authorList>
    </citation>
    <scope>NUCLEOTIDE SEQUENCE</scope>
</reference>
<proteinExistence type="predicted"/>
<comment type="caution">
    <text evidence="1">The sequence shown here is derived from an EMBL/GenBank/DDBJ whole genome shotgun (WGS) entry which is preliminary data.</text>
</comment>